<sequence length="40" mass="4301">MKLGIVLGYAGKRVQIDMAPILEAERLGFSSAWTAEAYGS</sequence>
<evidence type="ECO:0008006" key="2">
    <source>
        <dbReference type="Google" id="ProtNLM"/>
    </source>
</evidence>
<feature type="non-terminal residue" evidence="1">
    <location>
        <position position="40"/>
    </location>
</feature>
<organism evidence="1">
    <name type="scientific">marine sediment metagenome</name>
    <dbReference type="NCBI Taxonomy" id="412755"/>
    <lineage>
        <taxon>unclassified sequences</taxon>
        <taxon>metagenomes</taxon>
        <taxon>ecological metagenomes</taxon>
    </lineage>
</organism>
<evidence type="ECO:0000313" key="1">
    <source>
        <dbReference type="EMBL" id="GAF95760.1"/>
    </source>
</evidence>
<dbReference type="EMBL" id="BARS01015911">
    <property type="protein sequence ID" value="GAF95760.1"/>
    <property type="molecule type" value="Genomic_DNA"/>
</dbReference>
<dbReference type="AlphaFoldDB" id="X0V530"/>
<name>X0V530_9ZZZZ</name>
<reference evidence="1" key="1">
    <citation type="journal article" date="2014" name="Front. Microbiol.">
        <title>High frequency of phylogenetically diverse reductive dehalogenase-homologous genes in deep subseafloor sedimentary metagenomes.</title>
        <authorList>
            <person name="Kawai M."/>
            <person name="Futagami T."/>
            <person name="Toyoda A."/>
            <person name="Takaki Y."/>
            <person name="Nishi S."/>
            <person name="Hori S."/>
            <person name="Arai W."/>
            <person name="Tsubouchi T."/>
            <person name="Morono Y."/>
            <person name="Uchiyama I."/>
            <person name="Ito T."/>
            <person name="Fujiyama A."/>
            <person name="Inagaki F."/>
            <person name="Takami H."/>
        </authorList>
    </citation>
    <scope>NUCLEOTIDE SEQUENCE</scope>
    <source>
        <strain evidence="1">Expedition CK06-06</strain>
    </source>
</reference>
<protein>
    <recommendedName>
        <fullName evidence="2">Luciferase-like domain-containing protein</fullName>
    </recommendedName>
</protein>
<proteinExistence type="predicted"/>
<accession>X0V530</accession>
<comment type="caution">
    <text evidence="1">The sequence shown here is derived from an EMBL/GenBank/DDBJ whole genome shotgun (WGS) entry which is preliminary data.</text>
</comment>
<gene>
    <name evidence="1" type="ORF">S01H1_26263</name>
</gene>